<dbReference type="Proteomes" id="UP000712600">
    <property type="component" value="Unassembled WGS sequence"/>
</dbReference>
<gene>
    <name evidence="3" type="ORF">F2Q69_00024604</name>
</gene>
<proteinExistence type="predicted"/>
<dbReference type="AlphaFoldDB" id="A0A8S9QCT5"/>
<feature type="signal peptide" evidence="2">
    <location>
        <begin position="1"/>
        <end position="20"/>
    </location>
</feature>
<evidence type="ECO:0000256" key="1">
    <source>
        <dbReference type="SAM" id="MobiDB-lite"/>
    </source>
</evidence>
<evidence type="ECO:0008006" key="5">
    <source>
        <dbReference type="Google" id="ProtNLM"/>
    </source>
</evidence>
<feature type="chain" id="PRO_5035825461" description="TPX2 central domain-containing protein" evidence="2">
    <location>
        <begin position="21"/>
        <end position="521"/>
    </location>
</feature>
<dbReference type="EMBL" id="QGKX02001290">
    <property type="protein sequence ID" value="KAF3537733.1"/>
    <property type="molecule type" value="Genomic_DNA"/>
</dbReference>
<sequence length="521" mass="58908">MGLLRIFLLGFAAMASSVQGYDAGWVLLLLQPPTSVLPTTLCLITQVVGVALHFTKLVLSLFLTEDVDGVPKTVAVAAGLDGWIVDGVTGRGQPDAPFSQPKDQPGYVFSQSNASHYSDQEDMNFINRRFSIPSICEYPSLEVVSNPTKKRYNPKKGMDFKKDLLAFQKAKNEEKIPRKYGVMAQFSKPVKPVLQLPNLERSLRVFTMHQSPHDQEDLFMATLALFGVSSIQTPTALLSFISGRDQHLPNGKEDSKEAQLSLKTVQDSLDLKGQLVGHIHHLPIRSLSPSIRSTHPSHRPSFRACNICWTRWRDCRWSDWKVCKLIIMGILIRQTKTGPSENFNPQGTETTPEPGANRMHHSANRRTNQDMCSVKTAHLSNQEEFCNETNFHAFYTQLGVNPNWNHLQRYSDQEDMNFINRRFSIPSICEYPSLEVVSSPTKKRYNPKKSMDFKKDLLASKKAKNEEKIQRKYGVIAQFSKPVKPVLQLPNLESHRFNLSQTKQWLPGDVSKHMISISSDS</sequence>
<evidence type="ECO:0000313" key="4">
    <source>
        <dbReference type="Proteomes" id="UP000712600"/>
    </source>
</evidence>
<reference evidence="3" key="1">
    <citation type="submission" date="2019-12" db="EMBL/GenBank/DDBJ databases">
        <title>Genome sequencing and annotation of Brassica cretica.</title>
        <authorList>
            <person name="Studholme D.J."/>
            <person name="Sarris P."/>
        </authorList>
    </citation>
    <scope>NUCLEOTIDE SEQUENCE</scope>
    <source>
        <strain evidence="3">PFS-109/04</strain>
        <tissue evidence="3">Leaf</tissue>
    </source>
</reference>
<evidence type="ECO:0000313" key="3">
    <source>
        <dbReference type="EMBL" id="KAF3537733.1"/>
    </source>
</evidence>
<name>A0A8S9QCT5_BRACR</name>
<feature type="region of interest" description="Disordered" evidence="1">
    <location>
        <begin position="337"/>
        <end position="368"/>
    </location>
</feature>
<organism evidence="3 4">
    <name type="scientific">Brassica cretica</name>
    <name type="common">Mustard</name>
    <dbReference type="NCBI Taxonomy" id="69181"/>
    <lineage>
        <taxon>Eukaryota</taxon>
        <taxon>Viridiplantae</taxon>
        <taxon>Streptophyta</taxon>
        <taxon>Embryophyta</taxon>
        <taxon>Tracheophyta</taxon>
        <taxon>Spermatophyta</taxon>
        <taxon>Magnoliopsida</taxon>
        <taxon>eudicotyledons</taxon>
        <taxon>Gunneridae</taxon>
        <taxon>Pentapetalae</taxon>
        <taxon>rosids</taxon>
        <taxon>malvids</taxon>
        <taxon>Brassicales</taxon>
        <taxon>Brassicaceae</taxon>
        <taxon>Brassiceae</taxon>
        <taxon>Brassica</taxon>
    </lineage>
</organism>
<accession>A0A8S9QCT5</accession>
<protein>
    <recommendedName>
        <fullName evidence="5">TPX2 central domain-containing protein</fullName>
    </recommendedName>
</protein>
<comment type="caution">
    <text evidence="3">The sequence shown here is derived from an EMBL/GenBank/DDBJ whole genome shotgun (WGS) entry which is preliminary data.</text>
</comment>
<feature type="compositionally biased region" description="Polar residues" evidence="1">
    <location>
        <begin position="337"/>
        <end position="351"/>
    </location>
</feature>
<evidence type="ECO:0000256" key="2">
    <source>
        <dbReference type="SAM" id="SignalP"/>
    </source>
</evidence>
<keyword evidence="2" id="KW-0732">Signal</keyword>